<keyword evidence="1" id="KW-0732">Signal</keyword>
<evidence type="ECO:0008006" key="4">
    <source>
        <dbReference type="Google" id="ProtNLM"/>
    </source>
</evidence>
<dbReference type="OrthoDB" id="1097758at2"/>
<accession>A0A0E3ZV70</accession>
<evidence type="ECO:0000313" key="2">
    <source>
        <dbReference type="EMBL" id="AKD55964.1"/>
    </source>
</evidence>
<keyword evidence="3" id="KW-1185">Reference proteome</keyword>
<reference evidence="2 3" key="1">
    <citation type="journal article" date="2014" name="Curr. Microbiol.">
        <title>Spirosoma radiotolerans sp. nov., a gamma-radiation-resistant bacterium isolated from gamma ray-irradiated soil.</title>
        <authorList>
            <person name="Lee J.J."/>
            <person name="Srinivasan S."/>
            <person name="Lim S."/>
            <person name="Joe M."/>
            <person name="Im S."/>
            <person name="Bae S.I."/>
            <person name="Park K.R."/>
            <person name="Han J.H."/>
            <person name="Park S.H."/>
            <person name="Joo B.M."/>
            <person name="Park S.J."/>
            <person name="Kim M.K."/>
        </authorList>
    </citation>
    <scope>NUCLEOTIDE SEQUENCE [LARGE SCALE GENOMIC DNA]</scope>
    <source>
        <strain evidence="2 3">DG5A</strain>
    </source>
</reference>
<dbReference type="Proteomes" id="UP000033054">
    <property type="component" value="Chromosome"/>
</dbReference>
<evidence type="ECO:0000313" key="3">
    <source>
        <dbReference type="Proteomes" id="UP000033054"/>
    </source>
</evidence>
<protein>
    <recommendedName>
        <fullName evidence="4">Ig-like domain-containing protein</fullName>
    </recommendedName>
</protein>
<gene>
    <name evidence="2" type="ORF">SD10_14690</name>
</gene>
<dbReference type="EMBL" id="CP010429">
    <property type="protein sequence ID" value="AKD55964.1"/>
    <property type="molecule type" value="Genomic_DNA"/>
</dbReference>
<feature type="chain" id="PRO_5002417543" description="Ig-like domain-containing protein" evidence="1">
    <location>
        <begin position="23"/>
        <end position="491"/>
    </location>
</feature>
<dbReference type="PATRIC" id="fig|1379870.5.peg.3194"/>
<proteinExistence type="predicted"/>
<dbReference type="AlphaFoldDB" id="A0A0E3ZV70"/>
<organism evidence="2 3">
    <name type="scientific">Spirosoma radiotolerans</name>
    <dbReference type="NCBI Taxonomy" id="1379870"/>
    <lineage>
        <taxon>Bacteria</taxon>
        <taxon>Pseudomonadati</taxon>
        <taxon>Bacteroidota</taxon>
        <taxon>Cytophagia</taxon>
        <taxon>Cytophagales</taxon>
        <taxon>Cytophagaceae</taxon>
        <taxon>Spirosoma</taxon>
    </lineage>
</organism>
<feature type="signal peptide" evidence="1">
    <location>
        <begin position="1"/>
        <end position="22"/>
    </location>
</feature>
<dbReference type="Pfam" id="PF13585">
    <property type="entry name" value="CHU_C"/>
    <property type="match status" value="1"/>
</dbReference>
<sequence length="491" mass="53613">MNKCAVALSLFLLLATASVCQAQCSEGAIICETFGSGPKGPLPQGVTNFRYVSKACPDDGEYTVLDTVAGSCHGEAWHAVREDHTPNDVRGNMFVVNASYQPSEFYSQKVAGLCPGVVYEFSLWALNLNRILQAGACDDYSLRNPIIAMRIELPDGTLINEVVQPAIARSATPTWTPLSMQFSIPTSGNDIVVKLINKGLGGCGNDLVIDDISFRPIHPVLNIQFPGSSAAEMTVCADTQLKLTVGAAPGYVNPVYLWQQSQDNINWTPAPNGNQATYVINPVRAGRTYYRLRNTQAINAAAVGSAQCSSVSNVLVVNGRPDSPFSLGDDLALCQGLAKVLGKTDAWPAGTTFLWSDQSTNATLKVTTPGTYWLETSLNGCTYRDTVEVNHQNCRLSDIYVPDAFSPNGDAYNDQFLVLHEGLFTTFAFRVYDRWGSVIFFSQQADIGWDGTYRNRPCSADVYAWTVDYSVMDQTNKEEHFVRSGRVLLVR</sequence>
<dbReference type="KEGG" id="srd:SD10_14690"/>
<dbReference type="RefSeq" id="WP_046574641.1">
    <property type="nucleotide sequence ID" value="NZ_CP010429.1"/>
</dbReference>
<name>A0A0E3ZV70_9BACT</name>
<dbReference type="HOGENOM" id="CLU_030005_0_0_10"/>
<dbReference type="STRING" id="1379870.SD10_14690"/>
<dbReference type="NCBIfam" id="TIGR04131">
    <property type="entry name" value="Bac_Flav_CTERM"/>
    <property type="match status" value="1"/>
</dbReference>
<dbReference type="InterPro" id="IPR026341">
    <property type="entry name" value="T9SS_type_B"/>
</dbReference>
<evidence type="ECO:0000256" key="1">
    <source>
        <dbReference type="SAM" id="SignalP"/>
    </source>
</evidence>